<gene>
    <name evidence="1" type="ORF">GCM10022406_32380</name>
</gene>
<evidence type="ECO:0000313" key="2">
    <source>
        <dbReference type="Proteomes" id="UP001499909"/>
    </source>
</evidence>
<reference evidence="2" key="1">
    <citation type="journal article" date="2019" name="Int. J. Syst. Evol. Microbiol.">
        <title>The Global Catalogue of Microorganisms (GCM) 10K type strain sequencing project: providing services to taxonomists for standard genome sequencing and annotation.</title>
        <authorList>
            <consortium name="The Broad Institute Genomics Platform"/>
            <consortium name="The Broad Institute Genome Sequencing Center for Infectious Disease"/>
            <person name="Wu L."/>
            <person name="Ma J."/>
        </authorList>
    </citation>
    <scope>NUCLEOTIDE SEQUENCE [LARGE SCALE GENOMIC DNA]</scope>
    <source>
        <strain evidence="2">JCM 17214</strain>
    </source>
</reference>
<dbReference type="Proteomes" id="UP001499909">
    <property type="component" value="Unassembled WGS sequence"/>
</dbReference>
<comment type="caution">
    <text evidence="1">The sequence shown here is derived from an EMBL/GenBank/DDBJ whole genome shotgun (WGS) entry which is preliminary data.</text>
</comment>
<dbReference type="EMBL" id="BAABDH010000104">
    <property type="protein sequence ID" value="GAA3948082.1"/>
    <property type="molecule type" value="Genomic_DNA"/>
</dbReference>
<evidence type="ECO:0000313" key="1">
    <source>
        <dbReference type="EMBL" id="GAA3948082.1"/>
    </source>
</evidence>
<accession>A0ABP7NKG5</accession>
<dbReference type="InterPro" id="IPR021272">
    <property type="entry name" value="DUF2851"/>
</dbReference>
<organism evidence="1 2">
    <name type="scientific">Hymenobacter algoricola</name>
    <dbReference type="NCBI Taxonomy" id="486267"/>
    <lineage>
        <taxon>Bacteria</taxon>
        <taxon>Pseudomonadati</taxon>
        <taxon>Bacteroidota</taxon>
        <taxon>Cytophagia</taxon>
        <taxon>Cytophagales</taxon>
        <taxon>Hymenobacteraceae</taxon>
        <taxon>Hymenobacter</taxon>
    </lineage>
</organism>
<protein>
    <submittedName>
        <fullName evidence="1">DUF2851 family protein</fullName>
    </submittedName>
</protein>
<dbReference type="RefSeq" id="WP_345116277.1">
    <property type="nucleotide sequence ID" value="NZ_BAABDH010000104.1"/>
</dbReference>
<name>A0ABP7NKG5_9BACT</name>
<proteinExistence type="predicted"/>
<keyword evidence="2" id="KW-1185">Reference proteome</keyword>
<sequence>MKEDFLHYVWQHQYFDKTSLQTETGELITVLRPGYRNADAGPDFLNARLQLGEVEWNGAVEIHLRASDWHRHQHQTDAKYDQVVLHVVYTADQDVRRTNGSVIPALALAARISPGMLLTYQRLMGPPAPVALPCAPLLPVVPDITRTMMMERALLERVEQKAGVVAALHEALGHDWEATAYHALAAGFGFRKNSEPLARLAKVLPLAVLRRHRHDLCQTEALLFGQAGFLAEQDAADEYLLRLREEYAFLRHKYGLPAGLAEHEWNFLRLRPANFPPVRLAQLAALLHARPTLFAALLSAQSVAALEQFFQAPVSDYWRQHYRPGKPGKVPALGRSSVQLLLINVVVPLRVAYARHVGQPDLVEAAVGLLEQVPAEHNHLTAPYEALGFCHRTAADSQGLLALSHLYCQPRRCLHCAVGSRILQPNSVVR</sequence>
<dbReference type="Pfam" id="PF11013">
    <property type="entry name" value="DUF2851"/>
    <property type="match status" value="1"/>
</dbReference>